<dbReference type="RefSeq" id="WP_256197197.1">
    <property type="nucleotide sequence ID" value="NZ_JANGCH010000001.1"/>
</dbReference>
<proteinExistence type="predicted"/>
<dbReference type="InterPro" id="IPR019734">
    <property type="entry name" value="TPR_rpt"/>
</dbReference>
<keyword evidence="3" id="KW-1185">Reference proteome</keyword>
<dbReference type="PROSITE" id="PS50293">
    <property type="entry name" value="TPR_REGION"/>
    <property type="match status" value="1"/>
</dbReference>
<name>A0ABT1SHI2_9FIRM</name>
<evidence type="ECO:0000313" key="2">
    <source>
        <dbReference type="EMBL" id="MCQ5120673.1"/>
    </source>
</evidence>
<dbReference type="PROSITE" id="PS50005">
    <property type="entry name" value="TPR"/>
    <property type="match status" value="1"/>
</dbReference>
<dbReference type="Gene3D" id="1.25.40.10">
    <property type="entry name" value="Tetratricopeptide repeat domain"/>
    <property type="match status" value="1"/>
</dbReference>
<dbReference type="InterPro" id="IPR011990">
    <property type="entry name" value="TPR-like_helical_dom_sf"/>
</dbReference>
<dbReference type="Proteomes" id="UP001524435">
    <property type="component" value="Unassembled WGS sequence"/>
</dbReference>
<reference evidence="2 3" key="1">
    <citation type="submission" date="2022-06" db="EMBL/GenBank/DDBJ databases">
        <title>Isolation of gut microbiota from human fecal samples.</title>
        <authorList>
            <person name="Pamer E.G."/>
            <person name="Barat B."/>
            <person name="Waligurski E."/>
            <person name="Medina S."/>
            <person name="Paddock L."/>
            <person name="Mostad J."/>
        </authorList>
    </citation>
    <scope>NUCLEOTIDE SEQUENCE [LARGE SCALE GENOMIC DNA]</scope>
    <source>
        <strain evidence="2 3">DFI.6.1</strain>
    </source>
</reference>
<dbReference type="EMBL" id="JANGCH010000001">
    <property type="protein sequence ID" value="MCQ5120673.1"/>
    <property type="molecule type" value="Genomic_DNA"/>
</dbReference>
<organism evidence="2 3">
    <name type="scientific">Massilicoli timonensis</name>
    <dbReference type="NCBI Taxonomy" id="2015901"/>
    <lineage>
        <taxon>Bacteria</taxon>
        <taxon>Bacillati</taxon>
        <taxon>Bacillota</taxon>
        <taxon>Erysipelotrichia</taxon>
        <taxon>Erysipelotrichales</taxon>
        <taxon>Erysipelotrichaceae</taxon>
        <taxon>Massilicoli</taxon>
    </lineage>
</organism>
<evidence type="ECO:0000313" key="3">
    <source>
        <dbReference type="Proteomes" id="UP001524435"/>
    </source>
</evidence>
<comment type="caution">
    <text evidence="2">The sequence shown here is derived from an EMBL/GenBank/DDBJ whole genome shotgun (WGS) entry which is preliminary data.</text>
</comment>
<keyword evidence="1" id="KW-0802">TPR repeat</keyword>
<accession>A0ABT1SHI2</accession>
<protein>
    <recommendedName>
        <fullName evidence="4">Tetratricopeptide repeat protein</fullName>
    </recommendedName>
</protein>
<dbReference type="SUPFAM" id="SSF48452">
    <property type="entry name" value="TPR-like"/>
    <property type="match status" value="1"/>
</dbReference>
<evidence type="ECO:0008006" key="4">
    <source>
        <dbReference type="Google" id="ProtNLM"/>
    </source>
</evidence>
<gene>
    <name evidence="2" type="ORF">NE663_00155</name>
</gene>
<evidence type="ECO:0000256" key="1">
    <source>
        <dbReference type="PROSITE-ProRule" id="PRU00339"/>
    </source>
</evidence>
<sequence>MKQNTPVRIAEAHLPMIMFLIEYHRQQLLEMTKSPRYTKSRFLLDAHSMRICTGKKYHDLCNGKLSDNYEIYHLLLKNLNTCYYYLPSLIALLNELHSCMFLAAEQQKKAKLVDLANQAVRSLKPYRTSVYYREMEKMYLLIAHYHENLSVDPADIHLFYDIKAYIDPLLKPILLEIGCYYFSMVAYSQTHYMNLLHDAQQLEMNSIVLDLLKCTALIRKNEHLKAIAKLEALLPVLKRQNAEYYLAKVYNMLSISYHYFNKTSSIEYLHKSIILLEKQKQYHLLGSSYHNMAVTYVELGYYAEALSAFKQAILYNPRKSIYDLPYLFRCLEHNKTLLNKQALFDILTCAKTYLDQVTPCLQLVYLFYEAIINNECSYITSVLLPKFYFFQNEIRCNAFYFSIVLDHLSQVCMHCNKQKQFYALYEKVMNT</sequence>
<feature type="repeat" description="TPR" evidence="1">
    <location>
        <begin position="286"/>
        <end position="319"/>
    </location>
</feature>